<keyword evidence="6 9" id="KW-0378">Hydrolase</keyword>
<evidence type="ECO:0000256" key="6">
    <source>
        <dbReference type="ARBA" id="ARBA00022801"/>
    </source>
</evidence>
<dbReference type="InterPro" id="IPR015500">
    <property type="entry name" value="Peptidase_S8_subtilisin-rel"/>
</dbReference>
<dbReference type="InterPro" id="IPR036852">
    <property type="entry name" value="Peptidase_S8/S53_dom_sf"/>
</dbReference>
<comment type="cofactor">
    <cofactor evidence="1">
        <name>Ca(2+)</name>
        <dbReference type="ChEBI" id="CHEBI:29108"/>
    </cofactor>
</comment>
<dbReference type="AlphaFoldDB" id="A0AAU7FJR2"/>
<dbReference type="PROSITE" id="PS51892">
    <property type="entry name" value="SUBTILASE"/>
    <property type="match status" value="1"/>
</dbReference>
<evidence type="ECO:0000256" key="8">
    <source>
        <dbReference type="ARBA" id="ARBA00022837"/>
    </source>
</evidence>
<dbReference type="PANTHER" id="PTHR43806">
    <property type="entry name" value="PEPTIDASE S8"/>
    <property type="match status" value="1"/>
</dbReference>
<evidence type="ECO:0000313" key="12">
    <source>
        <dbReference type="EMBL" id="XBM04147.1"/>
    </source>
</evidence>
<feature type="active site" description="Charge relay system" evidence="9">
    <location>
        <position position="60"/>
    </location>
</feature>
<keyword evidence="5 9" id="KW-0645">Protease</keyword>
<dbReference type="SUPFAM" id="SSF52743">
    <property type="entry name" value="Subtilisin-like"/>
    <property type="match status" value="1"/>
</dbReference>
<evidence type="ECO:0000256" key="1">
    <source>
        <dbReference type="ARBA" id="ARBA00001913"/>
    </source>
</evidence>
<protein>
    <submittedName>
        <fullName evidence="12">S8 family serine peptidase</fullName>
    </submittedName>
</protein>
<comment type="subcellular location">
    <subcellularLocation>
        <location evidence="2">Secreted</location>
    </subcellularLocation>
</comment>
<dbReference type="PRINTS" id="PR00723">
    <property type="entry name" value="SUBTILISIN"/>
</dbReference>
<evidence type="ECO:0000256" key="2">
    <source>
        <dbReference type="ARBA" id="ARBA00004613"/>
    </source>
</evidence>
<evidence type="ECO:0000256" key="3">
    <source>
        <dbReference type="ARBA" id="ARBA00011073"/>
    </source>
</evidence>
<feature type="active site" description="Charge relay system" evidence="9">
    <location>
        <position position="246"/>
    </location>
</feature>
<name>A0AAU7FJR2_9BACI</name>
<dbReference type="GO" id="GO:0005576">
    <property type="term" value="C:extracellular region"/>
    <property type="evidence" value="ECO:0007669"/>
    <property type="project" value="UniProtKB-SubCell"/>
</dbReference>
<evidence type="ECO:0000256" key="9">
    <source>
        <dbReference type="PROSITE-ProRule" id="PRU01240"/>
    </source>
</evidence>
<dbReference type="Gene3D" id="3.40.50.200">
    <property type="entry name" value="Peptidase S8/S53 domain"/>
    <property type="match status" value="1"/>
</dbReference>
<dbReference type="PANTHER" id="PTHR43806:SF11">
    <property type="entry name" value="CEREVISIN-RELATED"/>
    <property type="match status" value="1"/>
</dbReference>
<dbReference type="GO" id="GO:0006508">
    <property type="term" value="P:proteolysis"/>
    <property type="evidence" value="ECO:0007669"/>
    <property type="project" value="UniProtKB-KW"/>
</dbReference>
<dbReference type="PROSITE" id="PS00137">
    <property type="entry name" value="SUBTILASE_HIS"/>
    <property type="match status" value="1"/>
</dbReference>
<feature type="domain" description="Peptidase S8/S53" evidence="11">
    <location>
        <begin position="52"/>
        <end position="297"/>
    </location>
</feature>
<dbReference type="Pfam" id="PF00082">
    <property type="entry name" value="Peptidase_S8"/>
    <property type="match status" value="1"/>
</dbReference>
<comment type="similarity">
    <text evidence="3 9">Belongs to the peptidase S8 family.</text>
</comment>
<dbReference type="InterPro" id="IPR023827">
    <property type="entry name" value="Peptidase_S8_Asp-AS"/>
</dbReference>
<gene>
    <name evidence="12" type="ORF">ABG082_18780</name>
</gene>
<dbReference type="EMBL" id="CP157353">
    <property type="protein sequence ID" value="XBM04147.1"/>
    <property type="molecule type" value="Genomic_DNA"/>
</dbReference>
<evidence type="ECO:0000256" key="10">
    <source>
        <dbReference type="SAM" id="Coils"/>
    </source>
</evidence>
<dbReference type="InterPro" id="IPR050131">
    <property type="entry name" value="Peptidase_S8_subtilisin-like"/>
</dbReference>
<evidence type="ECO:0000256" key="5">
    <source>
        <dbReference type="ARBA" id="ARBA00022670"/>
    </source>
</evidence>
<dbReference type="PROSITE" id="PS00136">
    <property type="entry name" value="SUBTILASE_ASP"/>
    <property type="match status" value="1"/>
</dbReference>
<dbReference type="InterPro" id="IPR022398">
    <property type="entry name" value="Peptidase_S8_His-AS"/>
</dbReference>
<feature type="active site" description="Charge relay system" evidence="9">
    <location>
        <position position="93"/>
    </location>
</feature>
<accession>A0AAU7FJR2</accession>
<evidence type="ECO:0000259" key="11">
    <source>
        <dbReference type="Pfam" id="PF00082"/>
    </source>
</evidence>
<keyword evidence="8" id="KW-0106">Calcium</keyword>
<feature type="coiled-coil region" evidence="10">
    <location>
        <begin position="265"/>
        <end position="292"/>
    </location>
</feature>
<evidence type="ECO:0000256" key="4">
    <source>
        <dbReference type="ARBA" id="ARBA00022525"/>
    </source>
</evidence>
<dbReference type="InterPro" id="IPR000209">
    <property type="entry name" value="Peptidase_S8/S53_dom"/>
</dbReference>
<keyword evidence="7 9" id="KW-0720">Serine protease</keyword>
<dbReference type="GO" id="GO:0004252">
    <property type="term" value="F:serine-type endopeptidase activity"/>
    <property type="evidence" value="ECO:0007669"/>
    <property type="project" value="UniProtKB-UniRule"/>
</dbReference>
<keyword evidence="4" id="KW-0964">Secreted</keyword>
<sequence length="306" mass="33457">MLVFLIVFFVFNNLNNTNKESEKANFSEDIKVQWNIKFLDPYINSGRSEGRTKVKIAILDSGINQQHQDLKGTVKKEYNAVTPKRPVTDDFGHGTAVAGIIGARQSNKGITSYNHSGVELYDVKVLNQQGKGDVDSLIKGIEWSIKEGVHIINISSGVVTNKAKLKSSIDKAVSHGIIIVAAAGNTYGTGVEYPAKYTNVISVNSIKKNLKRPSSAARGKIDYIAPGVDILSTNHRGEYSLFTGTSFAAGHVTGVISLYVQDYLSKSKKLNVDELTKKLKQESRKVQSLNDDEQGNGLIIYNHKGA</sequence>
<keyword evidence="10" id="KW-0175">Coiled coil</keyword>
<organism evidence="12">
    <name type="scientific">Bacillus sp. BS1807G30</name>
    <dbReference type="NCBI Taxonomy" id="3153756"/>
    <lineage>
        <taxon>Bacteria</taxon>
        <taxon>Bacillati</taxon>
        <taxon>Bacillota</taxon>
        <taxon>Bacilli</taxon>
        <taxon>Bacillales</taxon>
        <taxon>Bacillaceae</taxon>
        <taxon>Bacillus</taxon>
    </lineage>
</organism>
<proteinExistence type="inferred from homology"/>
<reference evidence="12" key="1">
    <citation type="submission" date="2024-05" db="EMBL/GenBank/DDBJ databases">
        <authorList>
            <person name="Liu Z."/>
        </authorList>
    </citation>
    <scope>NUCLEOTIDE SEQUENCE</scope>
    <source>
        <strain evidence="12">BS1807G30</strain>
    </source>
</reference>
<dbReference type="RefSeq" id="WP_348936395.1">
    <property type="nucleotide sequence ID" value="NZ_CP157353.1"/>
</dbReference>
<evidence type="ECO:0000256" key="7">
    <source>
        <dbReference type="ARBA" id="ARBA00022825"/>
    </source>
</evidence>